<keyword evidence="2" id="KW-0732">Signal</keyword>
<evidence type="ECO:0008006" key="5">
    <source>
        <dbReference type="Google" id="ProtNLM"/>
    </source>
</evidence>
<feature type="signal peptide" evidence="2">
    <location>
        <begin position="1"/>
        <end position="15"/>
    </location>
</feature>
<organism evidence="3 4">
    <name type="scientific">Fusarium napiforme</name>
    <dbReference type="NCBI Taxonomy" id="42672"/>
    <lineage>
        <taxon>Eukaryota</taxon>
        <taxon>Fungi</taxon>
        <taxon>Dikarya</taxon>
        <taxon>Ascomycota</taxon>
        <taxon>Pezizomycotina</taxon>
        <taxon>Sordariomycetes</taxon>
        <taxon>Hypocreomycetidae</taxon>
        <taxon>Hypocreales</taxon>
        <taxon>Nectriaceae</taxon>
        <taxon>Fusarium</taxon>
        <taxon>Fusarium fujikuroi species complex</taxon>
    </lineage>
</organism>
<evidence type="ECO:0000256" key="1">
    <source>
        <dbReference type="SAM" id="MobiDB-lite"/>
    </source>
</evidence>
<evidence type="ECO:0000256" key="2">
    <source>
        <dbReference type="SAM" id="SignalP"/>
    </source>
</evidence>
<comment type="caution">
    <text evidence="3">The sequence shown here is derived from an EMBL/GenBank/DDBJ whole genome shotgun (WGS) entry which is preliminary data.</text>
</comment>
<keyword evidence="4" id="KW-1185">Reference proteome</keyword>
<feature type="region of interest" description="Disordered" evidence="1">
    <location>
        <begin position="152"/>
        <end position="185"/>
    </location>
</feature>
<protein>
    <recommendedName>
        <fullName evidence="5">CBM-cenC domain-containing protein</fullName>
    </recommendedName>
</protein>
<reference evidence="3 4" key="1">
    <citation type="submission" date="2020-05" db="EMBL/GenBank/DDBJ databases">
        <title>Identification and distribution of gene clusters putatively required for synthesis of sphingolipid metabolism inhibitors in phylogenetically diverse species of the filamentous fungus Fusarium.</title>
        <authorList>
            <person name="Kim H.-S."/>
            <person name="Busman M."/>
            <person name="Brown D.W."/>
            <person name="Divon H."/>
            <person name="Uhlig S."/>
            <person name="Proctor R.H."/>
        </authorList>
    </citation>
    <scope>NUCLEOTIDE SEQUENCE [LARGE SCALE GENOMIC DNA]</scope>
    <source>
        <strain evidence="3 4">NRRL 25196</strain>
    </source>
</reference>
<feature type="chain" id="PRO_5034049459" description="CBM-cenC domain-containing protein" evidence="2">
    <location>
        <begin position="16"/>
        <end position="456"/>
    </location>
</feature>
<evidence type="ECO:0000313" key="4">
    <source>
        <dbReference type="Proteomes" id="UP000574317"/>
    </source>
</evidence>
<gene>
    <name evidence="3" type="ORF">FNAPI_3804</name>
</gene>
<accession>A0A8H5JTL7</accession>
<evidence type="ECO:0000313" key="3">
    <source>
        <dbReference type="EMBL" id="KAF5561178.1"/>
    </source>
</evidence>
<feature type="compositionally biased region" description="Low complexity" evidence="1">
    <location>
        <begin position="160"/>
        <end position="185"/>
    </location>
</feature>
<dbReference type="EMBL" id="JAAOAO010000141">
    <property type="protein sequence ID" value="KAF5561178.1"/>
    <property type="molecule type" value="Genomic_DNA"/>
</dbReference>
<dbReference type="AlphaFoldDB" id="A0A8H5JTL7"/>
<proteinExistence type="predicted"/>
<dbReference type="Proteomes" id="UP000574317">
    <property type="component" value="Unassembled WGS sequence"/>
</dbReference>
<name>A0A8H5JTL7_9HYPO</name>
<sequence>MTAFIAALLLAGSEASPCKPRARTTDILTTIEITSSSAKATSTAEPILSTTNVSSDGYLIFTTDQSESETSTTSRDTTATIASTTVTSSSIAVASSIFESSVESTTATEDATTTAGSTILTVELSSDIIDSTAETSTISDATTKLAVLTTETSLARETSSEMTEISAEESTTTEDSATTALSTTSASELSSTVTVSSTGISTATEEATTTAIISTSEVSSTKEMTFDCTITTAMSTIEASSVVEFSSTIIDSSSEIITSSQEPTAIESVSTTEPIPTITEITTTSEATTTATTEAAGPPTITNLSFDDTLEPWTVTQPNLVSLSLDTNIKHDGRSSALMSFSPAGGSTTYITQTFSSPPQAGVGYPASAWVRPGDGCTLVVLGCSYGNAGLFAGRRNLVVAAMGTQPGTINQWQEISYTCTYTQAQIDQGGLALNIGFMCNAGSEAWIDSVNFSGP</sequence>